<gene>
    <name evidence="4" type="ORF">POF43_017470</name>
</gene>
<evidence type="ECO:0000313" key="4">
    <source>
        <dbReference type="EMBL" id="MDI5964493.1"/>
    </source>
</evidence>
<dbReference type="PANTHER" id="PTHR43884">
    <property type="entry name" value="ACYL-COA DEHYDROGENASE"/>
    <property type="match status" value="1"/>
</dbReference>
<dbReference type="Gene3D" id="2.40.110.10">
    <property type="entry name" value="Butyryl-CoA Dehydrogenase, subunit A, domain 2"/>
    <property type="match status" value="1"/>
</dbReference>
<comment type="caution">
    <text evidence="4">The sequence shown here is derived from an EMBL/GenBank/DDBJ whole genome shotgun (WGS) entry which is preliminary data.</text>
</comment>
<evidence type="ECO:0000256" key="1">
    <source>
        <dbReference type="ARBA" id="ARBA00022630"/>
    </source>
</evidence>
<reference evidence="4 5" key="1">
    <citation type="submission" date="2023-05" db="EMBL/GenBank/DDBJ databases">
        <title>Streptantibioticus silvisoli sp. nov., acidotolerant actinomycetes 1 from pine litter.</title>
        <authorList>
            <person name="Swiecimska M."/>
            <person name="Golinska P."/>
            <person name="Sangal V."/>
            <person name="Wachnowicz B."/>
            <person name="Goodfellow M."/>
        </authorList>
    </citation>
    <scope>NUCLEOTIDE SEQUENCE [LARGE SCALE GENOMIC DNA]</scope>
    <source>
        <strain evidence="4 5">SL54</strain>
    </source>
</reference>
<proteinExistence type="predicted"/>
<keyword evidence="1" id="KW-0285">Flavoprotein</keyword>
<dbReference type="SUPFAM" id="SSF47203">
    <property type="entry name" value="Acyl-CoA dehydrogenase C-terminal domain-like"/>
    <property type="match status" value="1"/>
</dbReference>
<keyword evidence="3 4" id="KW-0560">Oxidoreductase</keyword>
<organism evidence="4 5">
    <name type="scientific">Streptantibioticus silvisoli</name>
    <dbReference type="NCBI Taxonomy" id="2705255"/>
    <lineage>
        <taxon>Bacteria</taxon>
        <taxon>Bacillati</taxon>
        <taxon>Actinomycetota</taxon>
        <taxon>Actinomycetes</taxon>
        <taxon>Kitasatosporales</taxon>
        <taxon>Streptomycetaceae</taxon>
        <taxon>Streptantibioticus</taxon>
    </lineage>
</organism>
<dbReference type="PANTHER" id="PTHR43884:SF20">
    <property type="entry name" value="ACYL-COA DEHYDROGENASE FADE28"/>
    <property type="match status" value="1"/>
</dbReference>
<sequence length="376" mass="38125">MSLLDAERQQLDAFMPGLDAALAAHPLDQLESPSGPGIKLFREAGGPALVVPAGNAGRGATPLQAVRVQRAIGARSPSLAAATAMHHFSVAGLVAAAAHGSGLEWMLLEAIAGDGLLLASGFSEGRTGQSILRPAVSAGLRDGRVVLNGSKKPCSLARSMDLLTVSLVLPGPDGVGRLAVGIVPAGTEGVSVRPFWGNPVLAGAESDEVVLADVVLDERMVVRTDVTADSVLDPLNVAGFLWFELLITAGYLGAAGALVERVVAKGGVPAAERAAMVTELGAATLALEAVAGAMTDGEHGERLLVDALVARYAAQDAIARTTRTALDALGGMAFITSGDGTYLASAANALAFHPPSRGRMAESLCAALDGAPLRIT</sequence>
<keyword evidence="2" id="KW-0274">FAD</keyword>
<dbReference type="InterPro" id="IPR009100">
    <property type="entry name" value="AcylCoA_DH/oxidase_NM_dom_sf"/>
</dbReference>
<dbReference type="SUPFAM" id="SSF56645">
    <property type="entry name" value="Acyl-CoA dehydrogenase NM domain-like"/>
    <property type="match status" value="1"/>
</dbReference>
<dbReference type="Gene3D" id="1.10.540.10">
    <property type="entry name" value="Acyl-CoA dehydrogenase/oxidase, N-terminal domain"/>
    <property type="match status" value="1"/>
</dbReference>
<accession>A0ABT6W168</accession>
<dbReference type="InterPro" id="IPR046373">
    <property type="entry name" value="Acyl-CoA_Oxase/DH_mid-dom_sf"/>
</dbReference>
<evidence type="ECO:0000256" key="2">
    <source>
        <dbReference type="ARBA" id="ARBA00022827"/>
    </source>
</evidence>
<evidence type="ECO:0000256" key="3">
    <source>
        <dbReference type="ARBA" id="ARBA00023002"/>
    </source>
</evidence>
<dbReference type="InterPro" id="IPR037069">
    <property type="entry name" value="AcylCoA_DH/ox_N_sf"/>
</dbReference>
<keyword evidence="5" id="KW-1185">Reference proteome</keyword>
<dbReference type="Proteomes" id="UP001156398">
    <property type="component" value="Unassembled WGS sequence"/>
</dbReference>
<dbReference type="EC" id="1.-.-.-" evidence="4"/>
<evidence type="ECO:0000313" key="5">
    <source>
        <dbReference type="Proteomes" id="UP001156398"/>
    </source>
</evidence>
<protein>
    <submittedName>
        <fullName evidence="4">Acyl-CoA dehydrogenase family protein</fullName>
        <ecNumber evidence="4">1.-.-.-</ecNumber>
    </submittedName>
</protein>
<dbReference type="EMBL" id="JAAGKO020000024">
    <property type="protein sequence ID" value="MDI5964493.1"/>
    <property type="molecule type" value="Genomic_DNA"/>
</dbReference>
<name>A0ABT6W168_9ACTN</name>
<dbReference type="RefSeq" id="WP_282704641.1">
    <property type="nucleotide sequence ID" value="NZ_JAAGKO020000024.1"/>
</dbReference>
<dbReference type="GO" id="GO:0016491">
    <property type="term" value="F:oxidoreductase activity"/>
    <property type="evidence" value="ECO:0007669"/>
    <property type="project" value="UniProtKB-KW"/>
</dbReference>
<dbReference type="InterPro" id="IPR036250">
    <property type="entry name" value="AcylCo_DH-like_C"/>
</dbReference>